<dbReference type="OrthoDB" id="5416084at2"/>
<evidence type="ECO:0000313" key="2">
    <source>
        <dbReference type="Proteomes" id="UP000274122"/>
    </source>
</evidence>
<name>A0A3S4K1L2_9ENTR</name>
<keyword evidence="2" id="KW-1185">Reference proteome</keyword>
<accession>A0A3S4K1L2</accession>
<reference evidence="1 2" key="1">
    <citation type="submission" date="2018-12" db="EMBL/GenBank/DDBJ databases">
        <authorList>
            <consortium name="Pathogen Informatics"/>
        </authorList>
    </citation>
    <scope>NUCLEOTIDE SEQUENCE [LARGE SCALE GENOMIC DNA]</scope>
    <source>
        <strain evidence="1 2">NCTC11466</strain>
    </source>
</reference>
<gene>
    <name evidence="1" type="ORF">NCTC11466_03622</name>
</gene>
<organism evidence="1 2">
    <name type="scientific">Cedecea lapagei</name>
    <dbReference type="NCBI Taxonomy" id="158823"/>
    <lineage>
        <taxon>Bacteria</taxon>
        <taxon>Pseudomonadati</taxon>
        <taxon>Pseudomonadota</taxon>
        <taxon>Gammaproteobacteria</taxon>
        <taxon>Enterobacterales</taxon>
        <taxon>Enterobacteriaceae</taxon>
        <taxon>Cedecea</taxon>
    </lineage>
</organism>
<dbReference type="PIRSF" id="PIRSF029288">
    <property type="entry name" value="SciE_ImpE"/>
    <property type="match status" value="1"/>
</dbReference>
<dbReference type="SUPFAM" id="SSF144059">
    <property type="entry name" value="ImpE-like"/>
    <property type="match status" value="1"/>
</dbReference>
<dbReference type="RefSeq" id="WP_126357392.1">
    <property type="nucleotide sequence ID" value="NZ_LR134201.1"/>
</dbReference>
<dbReference type="KEGG" id="clap:NCTC11466_03622"/>
<dbReference type="InterPro" id="IPR009211">
    <property type="entry name" value="TagJ"/>
</dbReference>
<dbReference type="InterPro" id="IPR011990">
    <property type="entry name" value="TPR-like_helical_dom_sf"/>
</dbReference>
<dbReference type="AlphaFoldDB" id="A0A3S4K1L2"/>
<dbReference type="Pfam" id="PF07024">
    <property type="entry name" value="ImpE"/>
    <property type="match status" value="1"/>
</dbReference>
<dbReference type="Proteomes" id="UP000274122">
    <property type="component" value="Chromosome"/>
</dbReference>
<dbReference type="EMBL" id="LR134201">
    <property type="protein sequence ID" value="VEC00420.1"/>
    <property type="molecule type" value="Genomic_DNA"/>
</dbReference>
<protein>
    <submittedName>
        <fullName evidence="1">Protein of avirulence locus involved in temperature-dependent protein secretion</fullName>
    </submittedName>
</protein>
<evidence type="ECO:0000313" key="1">
    <source>
        <dbReference type="EMBL" id="VEC00420.1"/>
    </source>
</evidence>
<proteinExistence type="predicted"/>
<sequence>MMQDFTSLTQALKNASLNELLEQALAEVKANPQDLKTREVLFKLYCVEGIWDKALLQLQTLALLDDALHKQTELYKNLVFSEMQRQQVLTGERQAATLQGEMPSWMEKLHQANVEHYRGDTQQAELHRIEAFELAPESQGKSDTLGAFSWIADSDGRLGPICEFICAGGYRWLPFSCIQTLSVSTPGDVLDLIWLPATLKVADEVYHGYIPARYPAEQQDDQQSKLGLKTEWVALSENLSAGAGRKVLVTDVSDHSIMEVGDIVFE</sequence>
<dbReference type="Gene3D" id="1.25.40.10">
    <property type="entry name" value="Tetratricopeptide repeat domain"/>
    <property type="match status" value="1"/>
</dbReference>